<proteinExistence type="predicted"/>
<protein>
    <submittedName>
        <fullName evidence="1">Uncharacterized protein</fullName>
    </submittedName>
</protein>
<evidence type="ECO:0000313" key="2">
    <source>
        <dbReference type="Proteomes" id="UP000377224"/>
    </source>
</evidence>
<dbReference type="EMBL" id="CABVIN010000005">
    <property type="protein sequence ID" value="VVP23063.1"/>
    <property type="molecule type" value="Genomic_DNA"/>
</dbReference>
<accession>A0A5E7MER2</accession>
<gene>
    <name evidence="1" type="ORF">PS896_03944</name>
</gene>
<reference evidence="1 2" key="1">
    <citation type="submission" date="2019-09" db="EMBL/GenBank/DDBJ databases">
        <authorList>
            <person name="Chandra G."/>
            <person name="Truman W A."/>
        </authorList>
    </citation>
    <scope>NUCLEOTIDE SEQUENCE [LARGE SCALE GENOMIC DNA]</scope>
    <source>
        <strain evidence="1">PS896</strain>
    </source>
</reference>
<sequence>MKPIFAGDKLAHVKAPGFINEEADQNVGFVFGPPGEPRISLTFGRDKMTIVEEVYVETSKGLFRPEPHNDGFYLERVDFGTFTMRVEAAIRLRAMLTDLIDKAESGVLGRPVSEG</sequence>
<dbReference type="AlphaFoldDB" id="A0A5E7MER2"/>
<organism evidence="1 2">
    <name type="scientific">Pseudomonas fluorescens</name>
    <dbReference type="NCBI Taxonomy" id="294"/>
    <lineage>
        <taxon>Bacteria</taxon>
        <taxon>Pseudomonadati</taxon>
        <taxon>Pseudomonadota</taxon>
        <taxon>Gammaproteobacteria</taxon>
        <taxon>Pseudomonadales</taxon>
        <taxon>Pseudomonadaceae</taxon>
        <taxon>Pseudomonas</taxon>
    </lineage>
</organism>
<evidence type="ECO:0000313" key="1">
    <source>
        <dbReference type="EMBL" id="VVP23063.1"/>
    </source>
</evidence>
<dbReference type="RefSeq" id="WP_150648162.1">
    <property type="nucleotide sequence ID" value="NZ_CABVIN010000005.1"/>
</dbReference>
<name>A0A5E7MER2_PSEFL</name>
<dbReference type="Proteomes" id="UP000377224">
    <property type="component" value="Unassembled WGS sequence"/>
</dbReference>